<keyword evidence="4" id="KW-0413">Isomerase</keyword>
<sequence>MRFAVAQKQTDDSLTLINQRGLSKIYNPMIGAACGGIHVDGGHGYRVCQSIGERMKRSQVNDIMVQADDMIRSFGFTLPPFAYWSPATFKRNAAAARPIIEAQCGWDITDYGAGDFEALGLFLFTLRNGRLADLQRGGGMCYAEKLLISRQDQLSPMHTHVIKAEDIINRGGATLVVELFGSDAEGRFAEDQGGTVYCDGLRRDFTPGEKLRLAPGESVTLMPGDWHAFWGDGGDVLIGEVSTVNDDNTDNIFREPIGRFSDIEEDEAPRHLLVSDYDQMLPAA</sequence>
<gene>
    <name evidence="9" type="ORF">RCA23_c11410</name>
</gene>
<evidence type="ECO:0000313" key="10">
    <source>
        <dbReference type="Proteomes" id="UP000028680"/>
    </source>
</evidence>
<keyword evidence="5" id="KW-0119">Carbohydrate metabolism</keyword>
<organism evidence="9 10">
    <name type="scientific">Planktomarina temperata RCA23</name>
    <dbReference type="NCBI Taxonomy" id="666509"/>
    <lineage>
        <taxon>Bacteria</taxon>
        <taxon>Pseudomonadati</taxon>
        <taxon>Pseudomonadota</taxon>
        <taxon>Alphaproteobacteria</taxon>
        <taxon>Rhodobacterales</taxon>
        <taxon>Paracoccaceae</taxon>
        <taxon>Planktomarina</taxon>
    </lineage>
</organism>
<dbReference type="AlphaFoldDB" id="A0AAN0RI73"/>
<proteinExistence type="inferred from homology"/>
<evidence type="ECO:0000256" key="7">
    <source>
        <dbReference type="ARBA" id="ARBA00044951"/>
    </source>
</evidence>
<dbReference type="Gene3D" id="2.60.120.10">
    <property type="entry name" value="Jelly Rolls"/>
    <property type="match status" value="1"/>
</dbReference>
<evidence type="ECO:0000256" key="1">
    <source>
        <dbReference type="ARBA" id="ARBA00001936"/>
    </source>
</evidence>
<keyword evidence="2" id="KW-0479">Metal-binding</keyword>
<keyword evidence="3" id="KW-0464">Manganese</keyword>
<dbReference type="Proteomes" id="UP000028680">
    <property type="component" value="Chromosome"/>
</dbReference>
<dbReference type="EMBL" id="CP003984">
    <property type="protein sequence ID" value="AII86691.1"/>
    <property type="molecule type" value="Genomic_DNA"/>
</dbReference>
<evidence type="ECO:0000256" key="6">
    <source>
        <dbReference type="ARBA" id="ARBA00044907"/>
    </source>
</evidence>
<reference evidence="9 10" key="1">
    <citation type="journal article" date="2014" name="ISME J.">
        <title>Adaptation of an abundant Roseobacter RCA organism to pelagic systems revealed by genomic and transcriptomic analyses.</title>
        <authorList>
            <person name="Voget S."/>
            <person name="Wemheuer B."/>
            <person name="Brinkhoff T."/>
            <person name="Vollmers J."/>
            <person name="Dietrich S."/>
            <person name="Giebel H.A."/>
            <person name="Beardsley C."/>
            <person name="Sardemann C."/>
            <person name="Bakenhus I."/>
            <person name="Billerbeck S."/>
            <person name="Daniel R."/>
            <person name="Simon M."/>
        </authorList>
    </citation>
    <scope>NUCLEOTIDE SEQUENCE [LARGE SCALE GENOMIC DNA]</scope>
    <source>
        <strain evidence="9 10">RCA23</strain>
    </source>
</reference>
<evidence type="ECO:0000256" key="5">
    <source>
        <dbReference type="ARBA" id="ARBA00023277"/>
    </source>
</evidence>
<dbReference type="Pfam" id="PF07385">
    <property type="entry name" value="Lyx_isomer"/>
    <property type="match status" value="1"/>
</dbReference>
<comment type="cofactor">
    <cofactor evidence="1">
        <name>Mn(2+)</name>
        <dbReference type="ChEBI" id="CHEBI:29035"/>
    </cofactor>
</comment>
<evidence type="ECO:0000256" key="2">
    <source>
        <dbReference type="ARBA" id="ARBA00022723"/>
    </source>
</evidence>
<dbReference type="InterPro" id="IPR014710">
    <property type="entry name" value="RmlC-like_jellyroll"/>
</dbReference>
<dbReference type="InterPro" id="IPR047581">
    <property type="entry name" value="EcSI_cupin"/>
</dbReference>
<comment type="similarity">
    <text evidence="7">Belongs to the D-lyxose ketol-isomerase family.</text>
</comment>
<evidence type="ECO:0000256" key="8">
    <source>
        <dbReference type="ARBA" id="ARBA00044972"/>
    </source>
</evidence>
<protein>
    <recommendedName>
        <fullName evidence="8">D-lyxose ketol-isomerase</fullName>
        <ecNumber evidence="8">5.3.1.15</ecNumber>
    </recommendedName>
</protein>
<keyword evidence="10" id="KW-1185">Reference proteome</keyword>
<dbReference type="KEGG" id="ptp:RCA23_c11410"/>
<dbReference type="GO" id="GO:0047828">
    <property type="term" value="F:D-lyxose ketol-isomerase activity"/>
    <property type="evidence" value="ECO:0007669"/>
    <property type="project" value="UniProtKB-EC"/>
</dbReference>
<dbReference type="CDD" id="cd20309">
    <property type="entry name" value="cupin_EcSI"/>
    <property type="match status" value="1"/>
</dbReference>
<dbReference type="InterPro" id="IPR010864">
    <property type="entry name" value="D-lyxose_isomer"/>
</dbReference>
<evidence type="ECO:0000313" key="9">
    <source>
        <dbReference type="EMBL" id="AII86691.1"/>
    </source>
</evidence>
<evidence type="ECO:0000256" key="4">
    <source>
        <dbReference type="ARBA" id="ARBA00023235"/>
    </source>
</evidence>
<name>A0AAN0RI73_9RHOB</name>
<dbReference type="GO" id="GO:0046872">
    <property type="term" value="F:metal ion binding"/>
    <property type="evidence" value="ECO:0007669"/>
    <property type="project" value="UniProtKB-KW"/>
</dbReference>
<evidence type="ECO:0000256" key="3">
    <source>
        <dbReference type="ARBA" id="ARBA00023211"/>
    </source>
</evidence>
<accession>A0AAN0RI73</accession>
<dbReference type="EC" id="5.3.1.15" evidence="8"/>
<comment type="catalytic activity">
    <reaction evidence="6">
        <text>D-lyxose = D-xylulose</text>
        <dbReference type="Rhea" id="RHEA:14201"/>
        <dbReference type="ChEBI" id="CHEBI:16789"/>
        <dbReference type="ChEBI" id="CHEBI:17140"/>
        <dbReference type="EC" id="5.3.1.15"/>
    </reaction>
</comment>